<dbReference type="AlphaFoldDB" id="A0A0M0KNC1"/>
<comment type="caution">
    <text evidence="1">The sequence shown here is derived from an EMBL/GenBank/DDBJ whole genome shotgun (WGS) entry which is preliminary data.</text>
</comment>
<sequence>MKYEEMIEYLPPFIARLREMQEIISTEAKEMDDQQDLTFDATDQLFISTATWGLDRWERILNVTRDPDDSYEIRRARLINRTSNIPPATYRALERVVNRFLKNPSARVRLVEEEYRFTVDVDIDDLQHVRLIVEALENMKPAHLAYVLRPAFEERIKIKDTVILNQRRYRRVRELRVGLSVTLDNNEVVLR</sequence>
<name>A0A0M0KNC1_ALKHA</name>
<protein>
    <submittedName>
        <fullName evidence="1">Phage portal protein</fullName>
    </submittedName>
</protein>
<dbReference type="InterPro" id="IPR018755">
    <property type="entry name" value="Phage_Mu_Gp48"/>
</dbReference>
<evidence type="ECO:0000313" key="1">
    <source>
        <dbReference type="EMBL" id="KOO39883.1"/>
    </source>
</evidence>
<organism evidence="1">
    <name type="scientific">Halalkalibacterium halodurans</name>
    <name type="common">Bacillus halodurans</name>
    <dbReference type="NCBI Taxonomy" id="86665"/>
    <lineage>
        <taxon>Bacteria</taxon>
        <taxon>Bacillati</taxon>
        <taxon>Bacillota</taxon>
        <taxon>Bacilli</taxon>
        <taxon>Bacillales</taxon>
        <taxon>Bacillaceae</taxon>
        <taxon>Halalkalibacterium (ex Joshi et al. 2022)</taxon>
    </lineage>
</organism>
<dbReference type="Pfam" id="PF10076">
    <property type="entry name" value="Phage_Mu_Gp48"/>
    <property type="match status" value="1"/>
</dbReference>
<dbReference type="RefSeq" id="WP_053431730.1">
    <property type="nucleotide sequence ID" value="NZ_LILD02000002.1"/>
</dbReference>
<dbReference type="EMBL" id="LILD01000001">
    <property type="protein sequence ID" value="KOO39883.1"/>
    <property type="molecule type" value="Genomic_DNA"/>
</dbReference>
<gene>
    <name evidence="1" type="ORF">AMD02_14265</name>
</gene>
<accession>A0A0M0KNC1</accession>
<proteinExistence type="predicted"/>
<reference evidence="1" key="1">
    <citation type="submission" date="2015-08" db="EMBL/GenBank/DDBJ databases">
        <title>Complete DNA Sequence of Pseudomonas syringae pv. actinidiae, the Causal Agent of Kiwifruit Canker Disease.</title>
        <authorList>
            <person name="Rikkerink E.H.A."/>
            <person name="Fineran P.C."/>
        </authorList>
    </citation>
    <scope>NUCLEOTIDE SEQUENCE</scope>
    <source>
        <strain evidence="1">DSM 13666</strain>
    </source>
</reference>
<dbReference type="PATRIC" id="fig|136160.3.peg.3316"/>